<feature type="transmembrane region" description="Helical" evidence="1">
    <location>
        <begin position="45"/>
        <end position="65"/>
    </location>
</feature>
<dbReference type="EMBL" id="JACHWS010000003">
    <property type="protein sequence ID" value="MBB3039362.1"/>
    <property type="molecule type" value="Genomic_DNA"/>
</dbReference>
<comment type="caution">
    <text evidence="2">The sequence shown here is derived from an EMBL/GenBank/DDBJ whole genome shotgun (WGS) entry which is preliminary data.</text>
</comment>
<dbReference type="RefSeq" id="WP_064441891.1">
    <property type="nucleotide sequence ID" value="NZ_BDDI01000016.1"/>
</dbReference>
<keyword evidence="3" id="KW-1185">Reference proteome</keyword>
<name>A0A839RQV8_9ACTN</name>
<sequence>MGTHPEPPPLPARLSDPRPVITVGTLGWLVATIIVVTFGDQYADYLWVCIAGLGVAAFGGLIFLLQRHAVRRGDRSAQSGL</sequence>
<proteinExistence type="predicted"/>
<reference evidence="2 3" key="1">
    <citation type="submission" date="2020-08" db="EMBL/GenBank/DDBJ databases">
        <title>Sequencing the genomes of 1000 actinobacteria strains.</title>
        <authorList>
            <person name="Klenk H.-P."/>
        </authorList>
    </citation>
    <scope>NUCLEOTIDE SEQUENCE [LARGE SCALE GENOMIC DNA]</scope>
    <source>
        <strain evidence="2 3">DSM 45258</strain>
    </source>
</reference>
<dbReference type="OrthoDB" id="4774615at2"/>
<protein>
    <recommendedName>
        <fullName evidence="4">DUF2530 domain-containing protein</fullName>
    </recommendedName>
</protein>
<evidence type="ECO:0008006" key="4">
    <source>
        <dbReference type="Google" id="ProtNLM"/>
    </source>
</evidence>
<keyword evidence="1" id="KW-1133">Transmembrane helix</keyword>
<dbReference type="Proteomes" id="UP000567922">
    <property type="component" value="Unassembled WGS sequence"/>
</dbReference>
<gene>
    <name evidence="2" type="ORF">FHU29_003831</name>
</gene>
<dbReference type="InterPro" id="IPR019681">
    <property type="entry name" value="DUF2530"/>
</dbReference>
<organism evidence="2 3">
    <name type="scientific">Hoyosella altamirensis</name>
    <dbReference type="NCBI Taxonomy" id="616997"/>
    <lineage>
        <taxon>Bacteria</taxon>
        <taxon>Bacillati</taxon>
        <taxon>Actinomycetota</taxon>
        <taxon>Actinomycetes</taxon>
        <taxon>Mycobacteriales</taxon>
        <taxon>Hoyosellaceae</taxon>
        <taxon>Hoyosella</taxon>
    </lineage>
</organism>
<dbReference type="InterPro" id="IPR036259">
    <property type="entry name" value="MFS_trans_sf"/>
</dbReference>
<keyword evidence="1" id="KW-0812">Transmembrane</keyword>
<accession>A0A839RQV8</accession>
<dbReference type="SUPFAM" id="SSF103473">
    <property type="entry name" value="MFS general substrate transporter"/>
    <property type="match status" value="1"/>
</dbReference>
<dbReference type="AlphaFoldDB" id="A0A839RQV8"/>
<feature type="transmembrane region" description="Helical" evidence="1">
    <location>
        <begin position="20"/>
        <end position="39"/>
    </location>
</feature>
<evidence type="ECO:0000256" key="1">
    <source>
        <dbReference type="SAM" id="Phobius"/>
    </source>
</evidence>
<evidence type="ECO:0000313" key="3">
    <source>
        <dbReference type="Proteomes" id="UP000567922"/>
    </source>
</evidence>
<keyword evidence="1" id="KW-0472">Membrane</keyword>
<evidence type="ECO:0000313" key="2">
    <source>
        <dbReference type="EMBL" id="MBB3039362.1"/>
    </source>
</evidence>
<dbReference type="Pfam" id="PF10745">
    <property type="entry name" value="DUF2530"/>
    <property type="match status" value="1"/>
</dbReference>